<keyword evidence="2" id="KW-1133">Transmembrane helix</keyword>
<feature type="transmembrane region" description="Helical" evidence="2">
    <location>
        <begin position="165"/>
        <end position="186"/>
    </location>
</feature>
<sequence>MASPGCSVSTEQESFGLSSRDNRVTGFSRYQEHRATRRAHTIELEPTMSQFSVIERELSNPRRRHDHTPRRRSLLHSITRRLHDPVDVETSAARGALARDVNRRVRTALLGQRYWSNRFVGRAEEEYQLFISQYRRCSVSRRLAVAAVLLGLSTVYDAVVNQRPASFVALRTAAPVALLVVGSLLCRLRATRRWWRLAAVVAACCAYGSVLSADAVEPDGAWEACDKDANSVWQLLWLIAAMACSALFFALDLPHVCACLALQLATYLAGSLALQARWWRRAGRGEWRLPSLVLGPPAGLQLGRDEDASSRMVVDCILSAGLALLLLLCAARMRDQHERQCFINSYVLHARVSKQHTRIGMLQRKHAELLALFSNPRVPDSSPLVLRPLHLGQELKFLMRALPHEHLAVEPAASIGDLAPAVLAHNPRIILFSGHSFMGSLAFELDDGRIDLPPAAAFISQLSREAAPRLQCVFLNGCHTAALGHKLVEEMPWLCVICWCSITEDAAARAFATGFYDAVGDFIFNEEQIRIELAYWLGLKRMYDQGFRLGDPATYLHPPGHPHHSAPVFRGCDGCCPPVHGNVVLLASFEKRGGRTEGQRAAQPERSAGRS</sequence>
<organism evidence="3 4">
    <name type="scientific">Emiliania huxleyi (strain CCMP1516)</name>
    <dbReference type="NCBI Taxonomy" id="280463"/>
    <lineage>
        <taxon>Eukaryota</taxon>
        <taxon>Haptista</taxon>
        <taxon>Haptophyta</taxon>
        <taxon>Prymnesiophyceae</taxon>
        <taxon>Isochrysidales</taxon>
        <taxon>Noelaerhabdaceae</taxon>
        <taxon>Emiliania</taxon>
    </lineage>
</organism>
<feature type="transmembrane region" description="Helical" evidence="2">
    <location>
        <begin position="193"/>
        <end position="212"/>
    </location>
</feature>
<keyword evidence="2" id="KW-0812">Transmembrane</keyword>
<dbReference type="AlphaFoldDB" id="A0A0D3IQF1"/>
<keyword evidence="4" id="KW-1185">Reference proteome</keyword>
<dbReference type="RefSeq" id="XP_005765915.1">
    <property type="nucleotide sequence ID" value="XM_005765858.1"/>
</dbReference>
<protein>
    <recommendedName>
        <fullName evidence="5">CHAT domain-containing protein</fullName>
    </recommendedName>
</protein>
<evidence type="ECO:0000313" key="3">
    <source>
        <dbReference type="EnsemblProtists" id="EOD13486"/>
    </source>
</evidence>
<feature type="compositionally biased region" description="Polar residues" evidence="1">
    <location>
        <begin position="1"/>
        <end position="19"/>
    </location>
</feature>
<name>A0A0D3IQF1_EMIH1</name>
<reference evidence="3" key="2">
    <citation type="submission" date="2024-10" db="UniProtKB">
        <authorList>
            <consortium name="EnsemblProtists"/>
        </authorList>
    </citation>
    <scope>IDENTIFICATION</scope>
</reference>
<dbReference type="GeneID" id="17259622"/>
<evidence type="ECO:0000256" key="1">
    <source>
        <dbReference type="SAM" id="MobiDB-lite"/>
    </source>
</evidence>
<evidence type="ECO:0008006" key="5">
    <source>
        <dbReference type="Google" id="ProtNLM"/>
    </source>
</evidence>
<feature type="transmembrane region" description="Helical" evidence="2">
    <location>
        <begin position="258"/>
        <end position="279"/>
    </location>
</feature>
<dbReference type="KEGG" id="ehx:EMIHUDRAFT_451958"/>
<dbReference type="Proteomes" id="UP000013827">
    <property type="component" value="Unassembled WGS sequence"/>
</dbReference>
<feature type="transmembrane region" description="Helical" evidence="2">
    <location>
        <begin position="232"/>
        <end position="251"/>
    </location>
</feature>
<feature type="transmembrane region" description="Helical" evidence="2">
    <location>
        <begin position="143"/>
        <end position="159"/>
    </location>
</feature>
<reference evidence="4" key="1">
    <citation type="journal article" date="2013" name="Nature">
        <title>Pan genome of the phytoplankton Emiliania underpins its global distribution.</title>
        <authorList>
            <person name="Read B.A."/>
            <person name="Kegel J."/>
            <person name="Klute M.J."/>
            <person name="Kuo A."/>
            <person name="Lefebvre S.C."/>
            <person name="Maumus F."/>
            <person name="Mayer C."/>
            <person name="Miller J."/>
            <person name="Monier A."/>
            <person name="Salamov A."/>
            <person name="Young J."/>
            <person name="Aguilar M."/>
            <person name="Claverie J.M."/>
            <person name="Frickenhaus S."/>
            <person name="Gonzalez K."/>
            <person name="Herman E.K."/>
            <person name="Lin Y.C."/>
            <person name="Napier J."/>
            <person name="Ogata H."/>
            <person name="Sarno A.F."/>
            <person name="Shmutz J."/>
            <person name="Schroeder D."/>
            <person name="de Vargas C."/>
            <person name="Verret F."/>
            <person name="von Dassow P."/>
            <person name="Valentin K."/>
            <person name="Van de Peer Y."/>
            <person name="Wheeler G."/>
            <person name="Dacks J.B."/>
            <person name="Delwiche C.F."/>
            <person name="Dyhrman S.T."/>
            <person name="Glockner G."/>
            <person name="John U."/>
            <person name="Richards T."/>
            <person name="Worden A.Z."/>
            <person name="Zhang X."/>
            <person name="Grigoriev I.V."/>
            <person name="Allen A.E."/>
            <person name="Bidle K."/>
            <person name="Borodovsky M."/>
            <person name="Bowler C."/>
            <person name="Brownlee C."/>
            <person name="Cock J.M."/>
            <person name="Elias M."/>
            <person name="Gladyshev V.N."/>
            <person name="Groth M."/>
            <person name="Guda C."/>
            <person name="Hadaegh A."/>
            <person name="Iglesias-Rodriguez M.D."/>
            <person name="Jenkins J."/>
            <person name="Jones B.M."/>
            <person name="Lawson T."/>
            <person name="Leese F."/>
            <person name="Lindquist E."/>
            <person name="Lobanov A."/>
            <person name="Lomsadze A."/>
            <person name="Malik S.B."/>
            <person name="Marsh M.E."/>
            <person name="Mackinder L."/>
            <person name="Mock T."/>
            <person name="Mueller-Roeber B."/>
            <person name="Pagarete A."/>
            <person name="Parker M."/>
            <person name="Probert I."/>
            <person name="Quesneville H."/>
            <person name="Raines C."/>
            <person name="Rensing S.A."/>
            <person name="Riano-Pachon D.M."/>
            <person name="Richier S."/>
            <person name="Rokitta S."/>
            <person name="Shiraiwa Y."/>
            <person name="Soanes D.M."/>
            <person name="van der Giezen M."/>
            <person name="Wahlund T.M."/>
            <person name="Williams B."/>
            <person name="Wilson W."/>
            <person name="Wolfe G."/>
            <person name="Wurch L.L."/>
        </authorList>
    </citation>
    <scope>NUCLEOTIDE SEQUENCE</scope>
</reference>
<feature type="region of interest" description="Disordered" evidence="1">
    <location>
        <begin position="1"/>
        <end position="20"/>
    </location>
</feature>
<keyword evidence="2" id="KW-0472">Membrane</keyword>
<dbReference type="HOGENOM" id="CLU_447218_0_0_1"/>
<dbReference type="PaxDb" id="2903-EOD13486"/>
<accession>A0A0D3IQF1</accession>
<evidence type="ECO:0000313" key="4">
    <source>
        <dbReference type="Proteomes" id="UP000013827"/>
    </source>
</evidence>
<proteinExistence type="predicted"/>
<dbReference type="EnsemblProtists" id="EOD13486">
    <property type="protein sequence ID" value="EOD13486"/>
    <property type="gene ID" value="EMIHUDRAFT_451958"/>
</dbReference>
<dbReference type="OMA" id="CWASITE"/>
<evidence type="ECO:0000256" key="2">
    <source>
        <dbReference type="SAM" id="Phobius"/>
    </source>
</evidence>